<gene>
    <name evidence="1" type="ORF">PLEPLA_LOCUS43341</name>
</gene>
<reference evidence="1" key="1">
    <citation type="submission" date="2020-03" db="EMBL/GenBank/DDBJ databases">
        <authorList>
            <person name="Weist P."/>
        </authorList>
    </citation>
    <scope>NUCLEOTIDE SEQUENCE</scope>
</reference>
<dbReference type="AlphaFoldDB" id="A0A9N7VWJ7"/>
<proteinExistence type="predicted"/>
<keyword evidence="2" id="KW-1185">Reference proteome</keyword>
<comment type="caution">
    <text evidence="1">The sequence shown here is derived from an EMBL/GenBank/DDBJ whole genome shotgun (WGS) entry which is preliminary data.</text>
</comment>
<dbReference type="Proteomes" id="UP001153269">
    <property type="component" value="Unassembled WGS sequence"/>
</dbReference>
<sequence length="134" mass="15196">MPPCAENHVSEFALCDDLEKSEVWWNIHLLQMPSLQIERAQTSLDLKPGNSAPPSSIIVMFLDYTVKEMVALPTLGELGISVQVSEREKMEQELIRECLHRREEEKVSAGGESSLSDADLLSFYRTEMTVNMLR</sequence>
<evidence type="ECO:0000313" key="2">
    <source>
        <dbReference type="Proteomes" id="UP001153269"/>
    </source>
</evidence>
<dbReference type="EMBL" id="CADEAL010004261">
    <property type="protein sequence ID" value="CAB1455560.1"/>
    <property type="molecule type" value="Genomic_DNA"/>
</dbReference>
<organism evidence="1 2">
    <name type="scientific">Pleuronectes platessa</name>
    <name type="common">European plaice</name>
    <dbReference type="NCBI Taxonomy" id="8262"/>
    <lineage>
        <taxon>Eukaryota</taxon>
        <taxon>Metazoa</taxon>
        <taxon>Chordata</taxon>
        <taxon>Craniata</taxon>
        <taxon>Vertebrata</taxon>
        <taxon>Euteleostomi</taxon>
        <taxon>Actinopterygii</taxon>
        <taxon>Neopterygii</taxon>
        <taxon>Teleostei</taxon>
        <taxon>Neoteleostei</taxon>
        <taxon>Acanthomorphata</taxon>
        <taxon>Carangaria</taxon>
        <taxon>Pleuronectiformes</taxon>
        <taxon>Pleuronectoidei</taxon>
        <taxon>Pleuronectidae</taxon>
        <taxon>Pleuronectes</taxon>
    </lineage>
</organism>
<name>A0A9N7VWJ7_PLEPL</name>
<evidence type="ECO:0000313" key="1">
    <source>
        <dbReference type="EMBL" id="CAB1455560.1"/>
    </source>
</evidence>
<protein>
    <submittedName>
        <fullName evidence="1">Uncharacterized protein</fullName>
    </submittedName>
</protein>
<accession>A0A9N7VWJ7</accession>